<dbReference type="EnsemblMetazoa" id="AAEL008756-RB">
    <property type="protein sequence ID" value="AAEL008756-PB"/>
    <property type="gene ID" value="AAEL008756"/>
</dbReference>
<feature type="region of interest" description="Disordered" evidence="1">
    <location>
        <begin position="139"/>
        <end position="199"/>
    </location>
</feature>
<evidence type="ECO:0000313" key="3">
    <source>
        <dbReference type="EnsemblMetazoa" id="AAEL008756-PB"/>
    </source>
</evidence>
<reference evidence="3" key="2">
    <citation type="submission" date="2020-05" db="UniProtKB">
        <authorList>
            <consortium name="EnsemblMetazoa"/>
        </authorList>
    </citation>
    <scope>IDENTIFICATION</scope>
    <source>
        <strain evidence="3">LVP_AGWG</strain>
    </source>
</reference>
<dbReference type="Proteomes" id="UP000008820">
    <property type="component" value="Chromosome 3"/>
</dbReference>
<feature type="signal peptide" evidence="2">
    <location>
        <begin position="1"/>
        <end position="35"/>
    </location>
</feature>
<evidence type="ECO:0000313" key="4">
    <source>
        <dbReference type="Proteomes" id="UP000008820"/>
    </source>
</evidence>
<keyword evidence="4" id="KW-1185">Reference proteome</keyword>
<dbReference type="OrthoDB" id="8195871at2759"/>
<dbReference type="InParanoid" id="A0A6I8TGU3"/>
<evidence type="ECO:0000256" key="2">
    <source>
        <dbReference type="SAM" id="SignalP"/>
    </source>
</evidence>
<feature type="compositionally biased region" description="Basic and acidic residues" evidence="1">
    <location>
        <begin position="171"/>
        <end position="180"/>
    </location>
</feature>
<gene>
    <name evidence="3" type="primary">5571024</name>
</gene>
<sequence length="199" mass="22139">MKTKVKMMNRSAACVSIILIYCVLWVACSFPMALSCDSCGRECASACGTRHFRTCCFNYLRKRSSAPPISTAPPPPAIAIRNGPISMEQWLSKAGLEQDDQLTNRHHHPQLPVIDLEALFGSGRNSLENDIYDYELKDGGGGSSREADSGKRNSIVASHTNRLVGRFRHHRLDDERDSDQQRSVSGESDPGRLQLLYEN</sequence>
<proteinExistence type="predicted"/>
<protein>
    <submittedName>
        <fullName evidence="3">Uncharacterized protein</fullName>
    </submittedName>
</protein>
<dbReference type="PROSITE" id="PS51257">
    <property type="entry name" value="PROKAR_LIPOPROTEIN"/>
    <property type="match status" value="1"/>
</dbReference>
<accession>A0A6I8TGU3</accession>
<reference evidence="3 4" key="1">
    <citation type="submission" date="2017-06" db="EMBL/GenBank/DDBJ databases">
        <title>Aedes aegypti genome working group (AGWG) sequencing and assembly.</title>
        <authorList>
            <consortium name="Aedes aegypti Genome Working Group (AGWG)"/>
            <person name="Matthews B.J."/>
        </authorList>
    </citation>
    <scope>NUCLEOTIDE SEQUENCE [LARGE SCALE GENOMIC DNA]</scope>
    <source>
        <strain evidence="3 4">LVP_AGWG</strain>
    </source>
</reference>
<evidence type="ECO:0000256" key="1">
    <source>
        <dbReference type="SAM" id="MobiDB-lite"/>
    </source>
</evidence>
<dbReference type="AlphaFoldDB" id="A0A6I8TGU3"/>
<name>A0A6I8TGU3_AEDAE</name>
<keyword evidence="2" id="KW-0732">Signal</keyword>
<organism evidence="3 4">
    <name type="scientific">Aedes aegypti</name>
    <name type="common">Yellowfever mosquito</name>
    <name type="synonym">Culex aegypti</name>
    <dbReference type="NCBI Taxonomy" id="7159"/>
    <lineage>
        <taxon>Eukaryota</taxon>
        <taxon>Metazoa</taxon>
        <taxon>Ecdysozoa</taxon>
        <taxon>Arthropoda</taxon>
        <taxon>Hexapoda</taxon>
        <taxon>Insecta</taxon>
        <taxon>Pterygota</taxon>
        <taxon>Neoptera</taxon>
        <taxon>Endopterygota</taxon>
        <taxon>Diptera</taxon>
        <taxon>Nematocera</taxon>
        <taxon>Culicoidea</taxon>
        <taxon>Culicidae</taxon>
        <taxon>Culicinae</taxon>
        <taxon>Aedini</taxon>
        <taxon>Aedes</taxon>
        <taxon>Stegomyia</taxon>
    </lineage>
</organism>
<feature type="chain" id="PRO_5043826061" evidence="2">
    <location>
        <begin position="36"/>
        <end position="199"/>
    </location>
</feature>